<protein>
    <submittedName>
        <fullName evidence="1">Uncharacterized protein</fullName>
    </submittedName>
</protein>
<evidence type="ECO:0000313" key="1">
    <source>
        <dbReference type="EMBL" id="ARX82194.1"/>
    </source>
</evidence>
<organism evidence="1 2">
    <name type="scientific">Streptomyces alboflavus</name>
    <dbReference type="NCBI Taxonomy" id="67267"/>
    <lineage>
        <taxon>Bacteria</taxon>
        <taxon>Bacillati</taxon>
        <taxon>Actinomycetota</taxon>
        <taxon>Actinomycetes</taxon>
        <taxon>Kitasatosporales</taxon>
        <taxon>Streptomycetaceae</taxon>
        <taxon>Streptomyces</taxon>
    </lineage>
</organism>
<proteinExistence type="predicted"/>
<sequence>MLRGGGGAVGGVQGNAGEVDGAAVPAGRLVRSGLVGEGRTADTCDAVLTALTALAALAVLDALRVGGHGLADGGLARVRLSGARVGVRLGSGRRVGGARREGRLRDGLLGELRRLGPWLHGLRLAPRALGTRHQQQVVVLGGVLGGVGEGVRRRGWHARLLHPACALRQSLARDLAGVGHAYPSPIG</sequence>
<name>A0A1Z1W713_9ACTN</name>
<gene>
    <name evidence="1" type="ORF">SMD44_01603</name>
</gene>
<accession>A0A1Z1W713</accession>
<dbReference type="KEGG" id="salf:SMD44_01603"/>
<evidence type="ECO:0000313" key="2">
    <source>
        <dbReference type="Proteomes" id="UP000195880"/>
    </source>
</evidence>
<reference evidence="1 2" key="1">
    <citation type="submission" date="2017-05" db="EMBL/GenBank/DDBJ databases">
        <title>Streptomyces alboflavus Genome sequencing and assembly.</title>
        <authorList>
            <person name="Wang Y."/>
            <person name="Du B."/>
            <person name="Ding Y."/>
            <person name="Liu H."/>
            <person name="Hou Q."/>
            <person name="Liu K."/>
            <person name="Wang C."/>
            <person name="Yao L."/>
        </authorList>
    </citation>
    <scope>NUCLEOTIDE SEQUENCE [LARGE SCALE GENOMIC DNA]</scope>
    <source>
        <strain evidence="1 2">MDJK44</strain>
    </source>
</reference>
<dbReference type="AlphaFoldDB" id="A0A1Z1W713"/>
<dbReference type="Proteomes" id="UP000195880">
    <property type="component" value="Chromosome"/>
</dbReference>
<dbReference type="EMBL" id="CP021748">
    <property type="protein sequence ID" value="ARX82194.1"/>
    <property type="molecule type" value="Genomic_DNA"/>
</dbReference>
<keyword evidence="2" id="KW-1185">Reference proteome</keyword>